<dbReference type="RefSeq" id="WP_125654448.1">
    <property type="nucleotide sequence ID" value="NZ_AP019308.1"/>
</dbReference>
<dbReference type="AlphaFoldDB" id="A0A3G9IUT6"/>
<evidence type="ECO:0000313" key="1">
    <source>
        <dbReference type="EMBL" id="BBH19825.1"/>
    </source>
</evidence>
<dbReference type="EMBL" id="AP019308">
    <property type="protein sequence ID" value="BBH19825.1"/>
    <property type="molecule type" value="Genomic_DNA"/>
</dbReference>
<dbReference type="Pfam" id="PF04883">
    <property type="entry name" value="HK97-gp10_like"/>
    <property type="match status" value="1"/>
</dbReference>
<accession>A0A3G9IUT6</accession>
<proteinExistence type="predicted"/>
<evidence type="ECO:0000313" key="2">
    <source>
        <dbReference type="Proteomes" id="UP000275368"/>
    </source>
</evidence>
<name>A0A3G9IUT6_9BACL</name>
<dbReference type="KEGG" id="pbk:Back11_11700"/>
<dbReference type="OrthoDB" id="1850874at2"/>
<keyword evidence="2" id="KW-1185">Reference proteome</keyword>
<sequence>MAGWGTFEFGEWVGLKDSLKAMKLEFAHFEEECIREIAGRLLAKVIARTPVDTGELRHGWTIGQIARTANGYEVEIINPVEHAMYVEYGHRTRDHTGWVNGRFMLTYSIQEMERELPDIIERKLQQFIDRHMG</sequence>
<protein>
    <submittedName>
        <fullName evidence="1">Uncharacterized protein</fullName>
    </submittedName>
</protein>
<dbReference type="InterPro" id="IPR010064">
    <property type="entry name" value="HK97-gp10_tail"/>
</dbReference>
<organism evidence="1 2">
    <name type="scientific">Paenibacillus baekrokdamisoli</name>
    <dbReference type="NCBI Taxonomy" id="1712516"/>
    <lineage>
        <taxon>Bacteria</taxon>
        <taxon>Bacillati</taxon>
        <taxon>Bacillota</taxon>
        <taxon>Bacilli</taxon>
        <taxon>Bacillales</taxon>
        <taxon>Paenibacillaceae</taxon>
        <taxon>Paenibacillus</taxon>
    </lineage>
</organism>
<dbReference type="Proteomes" id="UP000275368">
    <property type="component" value="Chromosome"/>
</dbReference>
<gene>
    <name evidence="1" type="ORF">Back11_11700</name>
</gene>
<reference evidence="1 2" key="1">
    <citation type="submission" date="2018-11" db="EMBL/GenBank/DDBJ databases">
        <title>Complete genome sequence of Paenibacillus baekrokdamisoli strain KCTC 33723.</title>
        <authorList>
            <person name="Kang S.W."/>
            <person name="Lee K.C."/>
            <person name="Kim K.K."/>
            <person name="Kim J.S."/>
            <person name="Kim D.S."/>
            <person name="Ko S.H."/>
            <person name="Yang S.H."/>
            <person name="Lee J.S."/>
        </authorList>
    </citation>
    <scope>NUCLEOTIDE SEQUENCE [LARGE SCALE GENOMIC DNA]</scope>
    <source>
        <strain evidence="1 2">KCTC 33723</strain>
    </source>
</reference>